<dbReference type="InterPro" id="IPR053525">
    <property type="entry name" value="Sortase_D"/>
</dbReference>
<gene>
    <name evidence="3" type="ORF">JOC77_000472</name>
</gene>
<protein>
    <submittedName>
        <fullName evidence="3">Sortase A</fullName>
        <ecNumber evidence="3">3.4.22.70</ecNumber>
    </submittedName>
</protein>
<dbReference type="Pfam" id="PF04203">
    <property type="entry name" value="Sortase"/>
    <property type="match status" value="1"/>
</dbReference>
<name>A0ABS2QD25_9BACI</name>
<accession>A0ABS2QD25</accession>
<dbReference type="InterPro" id="IPR005754">
    <property type="entry name" value="Sortase"/>
</dbReference>
<reference evidence="3 4" key="1">
    <citation type="submission" date="2021-01" db="EMBL/GenBank/DDBJ databases">
        <title>Genomic Encyclopedia of Type Strains, Phase IV (KMG-IV): sequencing the most valuable type-strain genomes for metagenomic binning, comparative biology and taxonomic classification.</title>
        <authorList>
            <person name="Goeker M."/>
        </authorList>
    </citation>
    <scope>NUCLEOTIDE SEQUENCE [LARGE SCALE GENOMIC DNA]</scope>
    <source>
        <strain evidence="3 4">DSM 105482</strain>
    </source>
</reference>
<dbReference type="InterPro" id="IPR041999">
    <property type="entry name" value="Sortase_D_1"/>
</dbReference>
<proteinExistence type="predicted"/>
<dbReference type="NCBIfam" id="TIGR01076">
    <property type="entry name" value="sortase_fam"/>
    <property type="match status" value="1"/>
</dbReference>
<dbReference type="RefSeq" id="WP_204538000.1">
    <property type="nucleotide sequence ID" value="NZ_JAFBFI010000002.1"/>
</dbReference>
<evidence type="ECO:0000313" key="4">
    <source>
        <dbReference type="Proteomes" id="UP000823486"/>
    </source>
</evidence>
<comment type="caution">
    <text evidence="3">The sequence shown here is derived from an EMBL/GenBank/DDBJ whole genome shotgun (WGS) entry which is preliminary data.</text>
</comment>
<dbReference type="GO" id="GO:0016787">
    <property type="term" value="F:hydrolase activity"/>
    <property type="evidence" value="ECO:0007669"/>
    <property type="project" value="UniProtKB-KW"/>
</dbReference>
<dbReference type="SUPFAM" id="SSF63817">
    <property type="entry name" value="Sortase"/>
    <property type="match status" value="1"/>
</dbReference>
<sequence length="214" mass="23922">MKGRNNGNSRQKRLLLISLSLLLIISGLLLTTTNVYKYAKGYFLFQTNASTDDKEKDSPPKPKQKRKMMNQNELYPVRPKIGEEIGELYIPKLKAALPIYHGTNEDELEKGVGHFAGSVLPGEKDNSVLSGHRDTVFRNLGEVGDGDSLIVRTSAGEFHYKVNKVRIVDADDRTVIVPKPRATLTVSTCYPFHFIGSAPQRYILSAYLADKKIN</sequence>
<dbReference type="Gene3D" id="2.40.260.10">
    <property type="entry name" value="Sortase"/>
    <property type="match status" value="1"/>
</dbReference>
<keyword evidence="4" id="KW-1185">Reference proteome</keyword>
<dbReference type="NCBIfam" id="NF033746">
    <property type="entry name" value="class_D_sortase"/>
    <property type="match status" value="1"/>
</dbReference>
<evidence type="ECO:0000313" key="3">
    <source>
        <dbReference type="EMBL" id="MBM7691067.1"/>
    </source>
</evidence>
<dbReference type="Proteomes" id="UP000823486">
    <property type="component" value="Unassembled WGS sequence"/>
</dbReference>
<feature type="compositionally biased region" description="Basic and acidic residues" evidence="2">
    <location>
        <begin position="51"/>
        <end position="60"/>
    </location>
</feature>
<keyword evidence="1 3" id="KW-0378">Hydrolase</keyword>
<evidence type="ECO:0000256" key="1">
    <source>
        <dbReference type="ARBA" id="ARBA00022801"/>
    </source>
</evidence>
<organism evidence="3 4">
    <name type="scientific">Peribacillus deserti</name>
    <dbReference type="NCBI Taxonomy" id="673318"/>
    <lineage>
        <taxon>Bacteria</taxon>
        <taxon>Bacillati</taxon>
        <taxon>Bacillota</taxon>
        <taxon>Bacilli</taxon>
        <taxon>Bacillales</taxon>
        <taxon>Bacillaceae</taxon>
        <taxon>Peribacillus</taxon>
    </lineage>
</organism>
<feature type="region of interest" description="Disordered" evidence="2">
    <location>
        <begin position="50"/>
        <end position="72"/>
    </location>
</feature>
<dbReference type="EC" id="3.4.22.70" evidence="3"/>
<dbReference type="EMBL" id="JAFBFI010000002">
    <property type="protein sequence ID" value="MBM7691067.1"/>
    <property type="molecule type" value="Genomic_DNA"/>
</dbReference>
<evidence type="ECO:0000256" key="2">
    <source>
        <dbReference type="SAM" id="MobiDB-lite"/>
    </source>
</evidence>
<dbReference type="CDD" id="cd05828">
    <property type="entry name" value="Sortase_D_1"/>
    <property type="match status" value="1"/>
</dbReference>
<dbReference type="InterPro" id="IPR023365">
    <property type="entry name" value="Sortase_dom-sf"/>
</dbReference>